<evidence type="ECO:0000313" key="1">
    <source>
        <dbReference type="EMBL" id="MFC6786238.1"/>
    </source>
</evidence>
<comment type="caution">
    <text evidence="1">The sequence shown here is derived from an EMBL/GenBank/DDBJ whole genome shotgun (WGS) entry which is preliminary data.</text>
</comment>
<reference evidence="1 2" key="1">
    <citation type="journal article" date="2019" name="Int. J. Syst. Evol. Microbiol.">
        <title>The Global Catalogue of Microorganisms (GCM) 10K type strain sequencing project: providing services to taxonomists for standard genome sequencing and annotation.</title>
        <authorList>
            <consortium name="The Broad Institute Genomics Platform"/>
            <consortium name="The Broad Institute Genome Sequencing Center for Infectious Disease"/>
            <person name="Wu L."/>
            <person name="Ma J."/>
        </authorList>
    </citation>
    <scope>NUCLEOTIDE SEQUENCE [LARGE SCALE GENOMIC DNA]</scope>
    <source>
        <strain evidence="1 2">SYNS20</strain>
    </source>
</reference>
<sequence length="127" mass="14350">MSRPSGIVFFRTADRKRVVDWYREVADADVWLEQPGCTILERGDFRFGFCDADDAGDDADHGDAASEGILTFVYSDRAGVDRAHDRVGDAAREQPHVNGRYDIYQFFADDPDGRAAEFQTFLHDLPE</sequence>
<dbReference type="SUPFAM" id="SSF54593">
    <property type="entry name" value="Glyoxalase/Bleomycin resistance protein/Dihydroxybiphenyl dioxygenase"/>
    <property type="match status" value="1"/>
</dbReference>
<evidence type="ECO:0000313" key="2">
    <source>
        <dbReference type="Proteomes" id="UP001596443"/>
    </source>
</evidence>
<accession>A0ABD5TFF6</accession>
<gene>
    <name evidence="1" type="ORF">ACFQFD_09640</name>
</gene>
<dbReference type="AlphaFoldDB" id="A0ABD5TFF6"/>
<dbReference type="Proteomes" id="UP001596443">
    <property type="component" value="Unassembled WGS sequence"/>
</dbReference>
<dbReference type="GeneID" id="81209306"/>
<dbReference type="EMBL" id="JBHSWX010000012">
    <property type="protein sequence ID" value="MFC6786238.1"/>
    <property type="molecule type" value="Genomic_DNA"/>
</dbReference>
<keyword evidence="2" id="KW-1185">Reference proteome</keyword>
<proteinExistence type="predicted"/>
<dbReference type="RefSeq" id="WP_284063041.1">
    <property type="nucleotide sequence ID" value="NZ_CP126158.1"/>
</dbReference>
<organism evidence="1 2">
    <name type="scientific">Halobaculum halobium</name>
    <dbReference type="NCBI Taxonomy" id="3032281"/>
    <lineage>
        <taxon>Archaea</taxon>
        <taxon>Methanobacteriati</taxon>
        <taxon>Methanobacteriota</taxon>
        <taxon>Stenosarchaea group</taxon>
        <taxon>Halobacteria</taxon>
        <taxon>Halobacteriales</taxon>
        <taxon>Haloferacaceae</taxon>
        <taxon>Halobaculum</taxon>
    </lineage>
</organism>
<protein>
    <submittedName>
        <fullName evidence="1">VOC family protein</fullName>
    </submittedName>
</protein>
<dbReference type="InterPro" id="IPR029068">
    <property type="entry name" value="Glyas_Bleomycin-R_OHBP_Dase"/>
</dbReference>
<name>A0ABD5TFF6_9EURY</name>
<dbReference type="Gene3D" id="3.10.180.10">
    <property type="entry name" value="2,3-Dihydroxybiphenyl 1,2-Dioxygenase, domain 1"/>
    <property type="match status" value="1"/>
</dbReference>